<feature type="region of interest" description="Disordered" evidence="1">
    <location>
        <begin position="324"/>
        <end position="435"/>
    </location>
</feature>
<feature type="compositionally biased region" description="Basic and acidic residues" evidence="1">
    <location>
        <begin position="332"/>
        <end position="342"/>
    </location>
</feature>
<keyword evidence="3" id="KW-1185">Reference proteome</keyword>
<protein>
    <submittedName>
        <fullName evidence="2">Uncharacterized protein</fullName>
    </submittedName>
</protein>
<comment type="caution">
    <text evidence="2">The sequence shown here is derived from an EMBL/GenBank/DDBJ whole genome shotgun (WGS) entry which is preliminary data.</text>
</comment>
<feature type="compositionally biased region" description="Polar residues" evidence="1">
    <location>
        <begin position="569"/>
        <end position="578"/>
    </location>
</feature>
<feature type="compositionally biased region" description="Polar residues" evidence="1">
    <location>
        <begin position="350"/>
        <end position="366"/>
    </location>
</feature>
<gene>
    <name evidence="2" type="ORF">B0T21DRAFT_410581</name>
</gene>
<evidence type="ECO:0000256" key="1">
    <source>
        <dbReference type="SAM" id="MobiDB-lite"/>
    </source>
</evidence>
<sequence>MDTDTGSPLTLTPSSSLRILASLLRLPPEMTARRDDTSELPPKWLAQQKQVVDSGPLPPGLTSQWQNQHQHQHQHQHHPLLFSPRWNLGNSLVRRVVIDTIGPVFVSASAGHNREGDGGGLCDAHRGLNKELVGEVYYLVRKEVLAHGEGVRSWLRHISRHEDEYKDQEWGDVRENVELMVGIVTLMEEFTVGDGRSEERWERYFGRGVEMENKGKYFERVKTGCMACVLGVIGGRKELIIGLKGSCLARARRRTPRLLGRWLPGWVLAFGNQEQKEIEKKSEELAGRIRVVRGLQKERFRRGRKGEWVNPRLVREVGGAEGVPTAVPTCYDHGEEEHHEEDQLNDVNDRLSTNNPYHQSANNNKGPSPHIPEQPFGGFDGPFDDDAYPNILDGLIPDHHHIRAPYPIPPPSPLSDNETDERGFIPPRQSWTAYPPPLFSPRYHPLHRPINPGPQAQYDCLSRPKALVITPPPSSSESYYADEIYDHYTGDVDEKRAGLGARIGTKASTVFSGRPKPEEYDGLVSLGKEALLSPRYPPSCRQQQQKTRVDDYNSEKTMQSRLKKRLQGSPRSSGMSDSARTEWVDFF</sequence>
<name>A0AA40EI59_9PEZI</name>
<accession>A0AA40EI59</accession>
<evidence type="ECO:0000313" key="3">
    <source>
        <dbReference type="Proteomes" id="UP001172159"/>
    </source>
</evidence>
<dbReference type="AlphaFoldDB" id="A0AA40EI59"/>
<dbReference type="EMBL" id="JAUKTV010000005">
    <property type="protein sequence ID" value="KAK0737118.1"/>
    <property type="molecule type" value="Genomic_DNA"/>
</dbReference>
<dbReference type="Proteomes" id="UP001172159">
    <property type="component" value="Unassembled WGS sequence"/>
</dbReference>
<proteinExistence type="predicted"/>
<evidence type="ECO:0000313" key="2">
    <source>
        <dbReference type="EMBL" id="KAK0737118.1"/>
    </source>
</evidence>
<organism evidence="2 3">
    <name type="scientific">Apiosordaria backusii</name>
    <dbReference type="NCBI Taxonomy" id="314023"/>
    <lineage>
        <taxon>Eukaryota</taxon>
        <taxon>Fungi</taxon>
        <taxon>Dikarya</taxon>
        <taxon>Ascomycota</taxon>
        <taxon>Pezizomycotina</taxon>
        <taxon>Sordariomycetes</taxon>
        <taxon>Sordariomycetidae</taxon>
        <taxon>Sordariales</taxon>
        <taxon>Lasiosphaeriaceae</taxon>
        <taxon>Apiosordaria</taxon>
    </lineage>
</organism>
<reference evidence="2" key="1">
    <citation type="submission" date="2023-06" db="EMBL/GenBank/DDBJ databases">
        <title>Genome-scale phylogeny and comparative genomics of the fungal order Sordariales.</title>
        <authorList>
            <consortium name="Lawrence Berkeley National Laboratory"/>
            <person name="Hensen N."/>
            <person name="Bonometti L."/>
            <person name="Westerberg I."/>
            <person name="Brannstrom I.O."/>
            <person name="Guillou S."/>
            <person name="Cros-Aarteil S."/>
            <person name="Calhoun S."/>
            <person name="Haridas S."/>
            <person name="Kuo A."/>
            <person name="Mondo S."/>
            <person name="Pangilinan J."/>
            <person name="Riley R."/>
            <person name="Labutti K."/>
            <person name="Andreopoulos B."/>
            <person name="Lipzen A."/>
            <person name="Chen C."/>
            <person name="Yanf M."/>
            <person name="Daum C."/>
            <person name="Ng V."/>
            <person name="Clum A."/>
            <person name="Steindorff A."/>
            <person name="Ohm R."/>
            <person name="Martin F."/>
            <person name="Silar P."/>
            <person name="Natvig D."/>
            <person name="Lalanne C."/>
            <person name="Gautier V."/>
            <person name="Ament-Velasquez S.L."/>
            <person name="Kruys A."/>
            <person name="Hutchinson M.I."/>
            <person name="Powell A.J."/>
            <person name="Barry K."/>
            <person name="Miller A.N."/>
            <person name="Grigoriev I.V."/>
            <person name="Debuchy R."/>
            <person name="Gladieux P."/>
            <person name="Thoren M.H."/>
            <person name="Johannesson H."/>
        </authorList>
    </citation>
    <scope>NUCLEOTIDE SEQUENCE</scope>
    <source>
        <strain evidence="2">CBS 540.89</strain>
    </source>
</reference>
<feature type="region of interest" description="Disordered" evidence="1">
    <location>
        <begin position="534"/>
        <end position="580"/>
    </location>
</feature>